<comment type="caution">
    <text evidence="3">The sequence shown here is derived from an EMBL/GenBank/DDBJ whole genome shotgun (WGS) entry which is preliminary data.</text>
</comment>
<dbReference type="PANTHER" id="PTHR46888:SF1">
    <property type="entry name" value="RIBONUCLEASE H"/>
    <property type="match status" value="1"/>
</dbReference>
<dbReference type="GO" id="GO:0008270">
    <property type="term" value="F:zinc ion binding"/>
    <property type="evidence" value="ECO:0007669"/>
    <property type="project" value="UniProtKB-KW"/>
</dbReference>
<feature type="domain" description="CCHC-type" evidence="2">
    <location>
        <begin position="13"/>
        <end position="27"/>
    </location>
</feature>
<accession>A0A9J6FZ87</accession>
<dbReference type="SMART" id="SM00343">
    <property type="entry name" value="ZnF_C2HC"/>
    <property type="match status" value="2"/>
</dbReference>
<dbReference type="InterPro" id="IPR001878">
    <property type="entry name" value="Znf_CCHC"/>
</dbReference>
<name>A0A9J6FZ87_HAELO</name>
<dbReference type="PANTHER" id="PTHR46888">
    <property type="entry name" value="ZINC KNUCKLE DOMAINCONTAINING PROTEIN-RELATED"/>
    <property type="match status" value="1"/>
</dbReference>
<evidence type="ECO:0000256" key="1">
    <source>
        <dbReference type="PROSITE-ProRule" id="PRU00047"/>
    </source>
</evidence>
<evidence type="ECO:0000259" key="2">
    <source>
        <dbReference type="PROSITE" id="PS50158"/>
    </source>
</evidence>
<dbReference type="InterPro" id="IPR036875">
    <property type="entry name" value="Znf_CCHC_sf"/>
</dbReference>
<dbReference type="AlphaFoldDB" id="A0A9J6FZ87"/>
<reference evidence="3 4" key="1">
    <citation type="journal article" date="2020" name="Cell">
        <title>Large-Scale Comparative Analyses of Tick Genomes Elucidate Their Genetic Diversity and Vector Capacities.</title>
        <authorList>
            <consortium name="Tick Genome and Microbiome Consortium (TIGMIC)"/>
            <person name="Jia N."/>
            <person name="Wang J."/>
            <person name="Shi W."/>
            <person name="Du L."/>
            <person name="Sun Y."/>
            <person name="Zhan W."/>
            <person name="Jiang J.F."/>
            <person name="Wang Q."/>
            <person name="Zhang B."/>
            <person name="Ji P."/>
            <person name="Bell-Sakyi L."/>
            <person name="Cui X.M."/>
            <person name="Yuan T.T."/>
            <person name="Jiang B.G."/>
            <person name="Yang W.F."/>
            <person name="Lam T.T."/>
            <person name="Chang Q.C."/>
            <person name="Ding S.J."/>
            <person name="Wang X.J."/>
            <person name="Zhu J.G."/>
            <person name="Ruan X.D."/>
            <person name="Zhao L."/>
            <person name="Wei J.T."/>
            <person name="Ye R.Z."/>
            <person name="Que T.C."/>
            <person name="Du C.H."/>
            <person name="Zhou Y.H."/>
            <person name="Cheng J.X."/>
            <person name="Dai P.F."/>
            <person name="Guo W.B."/>
            <person name="Han X.H."/>
            <person name="Huang E.J."/>
            <person name="Li L.F."/>
            <person name="Wei W."/>
            <person name="Gao Y.C."/>
            <person name="Liu J.Z."/>
            <person name="Shao H.Z."/>
            <person name="Wang X."/>
            <person name="Wang C.C."/>
            <person name="Yang T.C."/>
            <person name="Huo Q.B."/>
            <person name="Li W."/>
            <person name="Chen H.Y."/>
            <person name="Chen S.E."/>
            <person name="Zhou L.G."/>
            <person name="Ni X.B."/>
            <person name="Tian J.H."/>
            <person name="Sheng Y."/>
            <person name="Liu T."/>
            <person name="Pan Y.S."/>
            <person name="Xia L.Y."/>
            <person name="Li J."/>
            <person name="Zhao F."/>
            <person name="Cao W.C."/>
        </authorList>
    </citation>
    <scope>NUCLEOTIDE SEQUENCE [LARGE SCALE GENOMIC DNA]</scope>
    <source>
        <strain evidence="3">HaeL-2018</strain>
    </source>
</reference>
<keyword evidence="1" id="KW-0479">Metal-binding</keyword>
<keyword evidence="1" id="KW-0862">Zinc</keyword>
<dbReference type="OrthoDB" id="6373272at2759"/>
<organism evidence="3 4">
    <name type="scientific">Haemaphysalis longicornis</name>
    <name type="common">Bush tick</name>
    <dbReference type="NCBI Taxonomy" id="44386"/>
    <lineage>
        <taxon>Eukaryota</taxon>
        <taxon>Metazoa</taxon>
        <taxon>Ecdysozoa</taxon>
        <taxon>Arthropoda</taxon>
        <taxon>Chelicerata</taxon>
        <taxon>Arachnida</taxon>
        <taxon>Acari</taxon>
        <taxon>Parasitiformes</taxon>
        <taxon>Ixodida</taxon>
        <taxon>Ixodoidea</taxon>
        <taxon>Ixodidae</taxon>
        <taxon>Haemaphysalinae</taxon>
        <taxon>Haemaphysalis</taxon>
    </lineage>
</organism>
<dbReference type="Proteomes" id="UP000821853">
    <property type="component" value="Chromosome 2"/>
</dbReference>
<dbReference type="SUPFAM" id="SSF57756">
    <property type="entry name" value="Retrovirus zinc finger-like domains"/>
    <property type="match status" value="1"/>
</dbReference>
<keyword evidence="4" id="KW-1185">Reference proteome</keyword>
<dbReference type="OMA" id="GHDINAY"/>
<dbReference type="Gene3D" id="4.10.60.10">
    <property type="entry name" value="Zinc finger, CCHC-type"/>
    <property type="match status" value="1"/>
</dbReference>
<proteinExistence type="predicted"/>
<dbReference type="GO" id="GO:0003676">
    <property type="term" value="F:nucleic acid binding"/>
    <property type="evidence" value="ECO:0007669"/>
    <property type="project" value="InterPro"/>
</dbReference>
<gene>
    <name evidence="3" type="ORF">HPB48_012797</name>
</gene>
<dbReference type="PROSITE" id="PS50158">
    <property type="entry name" value="ZF_CCHC"/>
    <property type="match status" value="1"/>
</dbReference>
<evidence type="ECO:0000313" key="4">
    <source>
        <dbReference type="Proteomes" id="UP000821853"/>
    </source>
</evidence>
<protein>
    <recommendedName>
        <fullName evidence="2">CCHC-type domain-containing protein</fullName>
    </recommendedName>
</protein>
<dbReference type="VEuPathDB" id="VectorBase:HLOH_048226"/>
<evidence type="ECO:0000313" key="3">
    <source>
        <dbReference type="EMBL" id="KAH9367681.1"/>
    </source>
</evidence>
<keyword evidence="1" id="KW-0863">Zinc-finger</keyword>
<dbReference type="EMBL" id="JABSTR010000004">
    <property type="protein sequence ID" value="KAH9367681.1"/>
    <property type="molecule type" value="Genomic_DNA"/>
</dbReference>
<sequence length="214" mass="24061">MYKVQGYSSSPTCFLCKRAGHKAADCRVGFTQGATQYAVCQACNKKRHRTEECRSRSHDKVACMVCPRATALPKQKEALPKQKDKKVQVELVAEHNEVPATDTDPQIPVVCGEIKGQRVSVLRDSGSNTVMVRRSLVRDEDLTGDTSVIIMVDHTEKWLPEAEIEVCTPYYWGKLKAKRMEDPLYALILGNIPGVRKVSSPDFNWKPLKLELEI</sequence>